<protein>
    <recommendedName>
        <fullName evidence="13">NB-ARC domain-containing protein</fullName>
    </recommendedName>
</protein>
<feature type="domain" description="Disease resistance R13L4/SHOC-2-like LRR" evidence="10">
    <location>
        <begin position="898"/>
        <end position="1044"/>
    </location>
</feature>
<evidence type="ECO:0000256" key="4">
    <source>
        <dbReference type="ARBA" id="ARBA00022741"/>
    </source>
</evidence>
<dbReference type="SUPFAM" id="SSF52540">
    <property type="entry name" value="P-loop containing nucleoside triphosphate hydrolases"/>
    <property type="match status" value="1"/>
</dbReference>
<evidence type="ECO:0000256" key="2">
    <source>
        <dbReference type="ARBA" id="ARBA00022614"/>
    </source>
</evidence>
<name>A0A6G1C855_9ORYZ</name>
<dbReference type="Gene3D" id="3.40.50.300">
    <property type="entry name" value="P-loop containing nucleotide triphosphate hydrolases"/>
    <property type="match status" value="1"/>
</dbReference>
<sequence>MAVSAAMGVLEPVLVKLAALLDDGRYNLVDGSRRDAEFIRSKLEAVHSLLQSIWGRNNNGDFDAACKDDLVAEVRELSYDVDDAVDDFFLELSFIQQRSTSPFGELRTRVEHVSKLFSDKNERKLPVASRPPSSVQRRAGLLPADAEPVGMGKRKEELIKLLEQGAVRGSSDASRWRKGKPHLPFRIRGRMLKIVIKVAMPDHKSRSKAMASIAAMCGVISISCSNDQVVVVGVGVDINRLVSAIQKKVGYAQLVMVSNLPKVEETKMTSAVLNSAGEFDEVKTVCILGLAGGGKTTVASVLYRALGTQFQCRAFVSVSPSSSPSPNNLTKTLADIFAQAQPGVADTPSTPYGGTGTAPQQHLIDNISAFLVDKKYLIVIDDIWHWEEWEIIRKAIPKNDLGGRIIMTTRLNSIAEKCHTDDNDVFVYEVGDLDNNDALLLSERIAIKSVAHNRIGTVENNPCYDIVNMCYGMPLALICLSSALAGEIEGFGGDEGKKWRALRHKEDGILDIPSLKPLAESLCLGYNHLPLYLRTLLLYCSAYCWSDRIEMGRLVRRWVAEGFVSEEKEAEGYFGELLDRGWIKQHGYYYGRSIKQDGDSNSYNYYEIHPVMLAFLRCKSKEFNFVTCLGLGSDTSTSASSPWLIHRLSLQRGYPVDCLSSMSMDVSHTRSLVVLGDVTGIPFSMFKRLRVLDLEDNKDIQDSHLQDICEQLSLRLRYLGLMGTRISKLPQEIRKLKHLEILYLGSTGISELAQEIGEVKHLQTLDATDTTISELPPQIGKLQNLKTLNLRNTLVRELPMEIGELKRLQTLDVRNTRVRELLWECGQMSQSLRVLAGDSDERVQLPVGVCEALDKAKGNYTAEAWRAKCREILSIAILDRFGPPLVGIFKVPGRHMVIPELIKEHFGVLSCLDIRLCSKLEEKDQEFLANMPNLQTLVLRFEALPREPITINGTGFQMLESFRVDSRVPRITFQEGAMPKLKHLEFKFYAGQPPPSDDPPMGINQLLSLQKVVFRCSKWYKSDAPGISAPIDAVIKEARKHRNRISLLINEGDKELSTVTHESDQNIAASSGTSGVVDSEPAAHDDNLPADRDGYDNKDGILGGRCGTCGRPSSKIQENITQDRITAVDLFWPELNNYGNANNN</sequence>
<evidence type="ECO:0000256" key="5">
    <source>
        <dbReference type="ARBA" id="ARBA00022821"/>
    </source>
</evidence>
<keyword evidence="3" id="KW-0677">Repeat</keyword>
<keyword evidence="4" id="KW-0547">Nucleotide-binding</keyword>
<dbReference type="GO" id="GO:0098542">
    <property type="term" value="P:defense response to other organism"/>
    <property type="evidence" value="ECO:0007669"/>
    <property type="project" value="TreeGrafter"/>
</dbReference>
<comment type="caution">
    <text evidence="11">The sequence shown here is derived from an EMBL/GenBank/DDBJ whole genome shotgun (WGS) entry which is preliminary data.</text>
</comment>
<reference evidence="11 12" key="1">
    <citation type="submission" date="2019-11" db="EMBL/GenBank/DDBJ databases">
        <title>Whole genome sequence of Oryza granulata.</title>
        <authorList>
            <person name="Li W."/>
        </authorList>
    </citation>
    <scope>NUCLEOTIDE SEQUENCE [LARGE SCALE GENOMIC DNA]</scope>
    <source>
        <strain evidence="12">cv. Menghai</strain>
        <tissue evidence="11">Leaf</tissue>
    </source>
</reference>
<evidence type="ECO:0000259" key="10">
    <source>
        <dbReference type="Pfam" id="PF23598"/>
    </source>
</evidence>
<dbReference type="AlphaFoldDB" id="A0A6G1C855"/>
<comment type="similarity">
    <text evidence="1">Belongs to the disease resistance NB-LRR family.</text>
</comment>
<feature type="compositionally biased region" description="Polar residues" evidence="7">
    <location>
        <begin position="1066"/>
        <end position="1076"/>
    </location>
</feature>
<dbReference type="GO" id="GO:0043531">
    <property type="term" value="F:ADP binding"/>
    <property type="evidence" value="ECO:0007669"/>
    <property type="project" value="InterPro"/>
</dbReference>
<feature type="domain" description="Disease resistance N-terminal" evidence="9">
    <location>
        <begin position="9"/>
        <end position="92"/>
    </location>
</feature>
<dbReference type="Gene3D" id="3.80.10.10">
    <property type="entry name" value="Ribonuclease Inhibitor"/>
    <property type="match status" value="1"/>
</dbReference>
<organism evidence="11 12">
    <name type="scientific">Oryza meyeriana var. granulata</name>
    <dbReference type="NCBI Taxonomy" id="110450"/>
    <lineage>
        <taxon>Eukaryota</taxon>
        <taxon>Viridiplantae</taxon>
        <taxon>Streptophyta</taxon>
        <taxon>Embryophyta</taxon>
        <taxon>Tracheophyta</taxon>
        <taxon>Spermatophyta</taxon>
        <taxon>Magnoliopsida</taxon>
        <taxon>Liliopsida</taxon>
        <taxon>Poales</taxon>
        <taxon>Poaceae</taxon>
        <taxon>BOP clade</taxon>
        <taxon>Oryzoideae</taxon>
        <taxon>Oryzeae</taxon>
        <taxon>Oryzinae</taxon>
        <taxon>Oryza</taxon>
        <taxon>Oryza meyeriana</taxon>
    </lineage>
</organism>
<dbReference type="InterPro" id="IPR041118">
    <property type="entry name" value="Rx_N"/>
</dbReference>
<feature type="compositionally biased region" description="Basic and acidic residues" evidence="7">
    <location>
        <begin position="1081"/>
        <end position="1096"/>
    </location>
</feature>
<evidence type="ECO:0000256" key="7">
    <source>
        <dbReference type="SAM" id="MobiDB-lite"/>
    </source>
</evidence>
<evidence type="ECO:0000259" key="9">
    <source>
        <dbReference type="Pfam" id="PF18052"/>
    </source>
</evidence>
<dbReference type="Gene3D" id="3.30.70.100">
    <property type="match status" value="1"/>
</dbReference>
<keyword evidence="6" id="KW-0175">Coiled coil</keyword>
<keyword evidence="5" id="KW-0611">Plant defense</keyword>
<proteinExistence type="inferred from homology"/>
<dbReference type="Proteomes" id="UP000479710">
    <property type="component" value="Unassembled WGS sequence"/>
</dbReference>
<dbReference type="Pfam" id="PF18052">
    <property type="entry name" value="Rx_N"/>
    <property type="match status" value="1"/>
</dbReference>
<accession>A0A6G1C855</accession>
<keyword evidence="12" id="KW-1185">Reference proteome</keyword>
<evidence type="ECO:0000256" key="3">
    <source>
        <dbReference type="ARBA" id="ARBA00022737"/>
    </source>
</evidence>
<dbReference type="PANTHER" id="PTHR23155:SF1167">
    <property type="entry name" value="OS08G0412100 PROTEIN"/>
    <property type="match status" value="1"/>
</dbReference>
<dbReference type="InterPro" id="IPR055414">
    <property type="entry name" value="LRR_R13L4/SHOC2-like"/>
</dbReference>
<dbReference type="InterPro" id="IPR032675">
    <property type="entry name" value="LRR_dom_sf"/>
</dbReference>
<feature type="domain" description="NB-ARC" evidence="8">
    <location>
        <begin position="267"/>
        <end position="446"/>
    </location>
</feature>
<dbReference type="InterPro" id="IPR002182">
    <property type="entry name" value="NB-ARC"/>
</dbReference>
<dbReference type="PRINTS" id="PR00364">
    <property type="entry name" value="DISEASERSIST"/>
</dbReference>
<dbReference type="Gene3D" id="1.20.5.4130">
    <property type="match status" value="1"/>
</dbReference>
<dbReference type="InterPro" id="IPR044974">
    <property type="entry name" value="Disease_R_plants"/>
</dbReference>
<feature type="domain" description="Disease resistance R13L4/SHOC-2-like LRR" evidence="10">
    <location>
        <begin position="778"/>
        <end position="848"/>
    </location>
</feature>
<evidence type="ECO:0000259" key="8">
    <source>
        <dbReference type="Pfam" id="PF00931"/>
    </source>
</evidence>
<evidence type="ECO:0000256" key="6">
    <source>
        <dbReference type="ARBA" id="ARBA00023054"/>
    </source>
</evidence>
<dbReference type="Pfam" id="PF23598">
    <property type="entry name" value="LRR_14"/>
    <property type="match status" value="3"/>
</dbReference>
<keyword evidence="2" id="KW-0433">Leucine-rich repeat</keyword>
<dbReference type="EMBL" id="SPHZ02000010">
    <property type="protein sequence ID" value="KAF0896658.1"/>
    <property type="molecule type" value="Genomic_DNA"/>
</dbReference>
<evidence type="ECO:0000256" key="1">
    <source>
        <dbReference type="ARBA" id="ARBA00008894"/>
    </source>
</evidence>
<dbReference type="SUPFAM" id="SSF52047">
    <property type="entry name" value="RNI-like"/>
    <property type="match status" value="1"/>
</dbReference>
<feature type="domain" description="Disease resistance R13L4/SHOC-2-like LRR" evidence="10">
    <location>
        <begin position="668"/>
        <end position="752"/>
    </location>
</feature>
<dbReference type="PANTHER" id="PTHR23155">
    <property type="entry name" value="DISEASE RESISTANCE PROTEIN RP"/>
    <property type="match status" value="1"/>
</dbReference>
<dbReference type="InterPro" id="IPR027417">
    <property type="entry name" value="P-loop_NTPase"/>
</dbReference>
<evidence type="ECO:0000313" key="11">
    <source>
        <dbReference type="EMBL" id="KAF0896658.1"/>
    </source>
</evidence>
<evidence type="ECO:0008006" key="13">
    <source>
        <dbReference type="Google" id="ProtNLM"/>
    </source>
</evidence>
<gene>
    <name evidence="11" type="ORF">E2562_026771</name>
</gene>
<feature type="region of interest" description="Disordered" evidence="7">
    <location>
        <begin position="1066"/>
        <end position="1096"/>
    </location>
</feature>
<dbReference type="Pfam" id="PF00931">
    <property type="entry name" value="NB-ARC"/>
    <property type="match status" value="1"/>
</dbReference>
<evidence type="ECO:0000313" key="12">
    <source>
        <dbReference type="Proteomes" id="UP000479710"/>
    </source>
</evidence>
<dbReference type="OrthoDB" id="681232at2759"/>